<keyword evidence="3" id="KW-1185">Reference proteome</keyword>
<feature type="domain" description="Endonuclease/exonuclease/phosphatase" evidence="1">
    <location>
        <begin position="118"/>
        <end position="173"/>
    </location>
</feature>
<name>A0A821UJD5_9NEOP</name>
<dbReference type="AlphaFoldDB" id="A0A821UJD5"/>
<dbReference type="PANTHER" id="PTHR33273:SF4">
    <property type="entry name" value="ENDONUCLEASE_EXONUCLEASE_PHOSPHATASE DOMAIN-CONTAINING PROTEIN"/>
    <property type="match status" value="1"/>
</dbReference>
<protein>
    <recommendedName>
        <fullName evidence="1">Endonuclease/exonuclease/phosphatase domain-containing protein</fullName>
    </recommendedName>
</protein>
<dbReference type="GO" id="GO:0003824">
    <property type="term" value="F:catalytic activity"/>
    <property type="evidence" value="ECO:0007669"/>
    <property type="project" value="InterPro"/>
</dbReference>
<gene>
    <name evidence="2" type="ORF">PMACD_LOCUS10465</name>
</gene>
<dbReference type="SUPFAM" id="SSF56219">
    <property type="entry name" value="DNase I-like"/>
    <property type="match status" value="1"/>
</dbReference>
<dbReference type="OrthoDB" id="411871at2759"/>
<reference evidence="2" key="1">
    <citation type="submission" date="2021-02" db="EMBL/GenBank/DDBJ databases">
        <authorList>
            <person name="Steward A R."/>
        </authorList>
    </citation>
    <scope>NUCLEOTIDE SEQUENCE</scope>
</reference>
<organism evidence="2 3">
    <name type="scientific">Pieris macdunnoughi</name>
    <dbReference type="NCBI Taxonomy" id="345717"/>
    <lineage>
        <taxon>Eukaryota</taxon>
        <taxon>Metazoa</taxon>
        <taxon>Ecdysozoa</taxon>
        <taxon>Arthropoda</taxon>
        <taxon>Hexapoda</taxon>
        <taxon>Insecta</taxon>
        <taxon>Pterygota</taxon>
        <taxon>Neoptera</taxon>
        <taxon>Endopterygota</taxon>
        <taxon>Lepidoptera</taxon>
        <taxon>Glossata</taxon>
        <taxon>Ditrysia</taxon>
        <taxon>Papilionoidea</taxon>
        <taxon>Pieridae</taxon>
        <taxon>Pierinae</taxon>
        <taxon>Pieris</taxon>
    </lineage>
</organism>
<dbReference type="Proteomes" id="UP000663880">
    <property type="component" value="Unassembled WGS sequence"/>
</dbReference>
<dbReference type="Pfam" id="PF14529">
    <property type="entry name" value="Exo_endo_phos_2"/>
    <property type="match status" value="1"/>
</dbReference>
<dbReference type="Gene3D" id="3.60.10.10">
    <property type="entry name" value="Endonuclease/exonuclease/phosphatase"/>
    <property type="match status" value="1"/>
</dbReference>
<dbReference type="PANTHER" id="PTHR33273">
    <property type="entry name" value="DOMAIN-CONTAINING PROTEIN, PUTATIVE-RELATED"/>
    <property type="match status" value="1"/>
</dbReference>
<comment type="caution">
    <text evidence="2">The sequence shown here is derived from an EMBL/GenBank/DDBJ whole genome shotgun (WGS) entry which is preliminary data.</text>
</comment>
<sequence>MPSEVGCAGQWRTAKVSLGEIRVIQENVQRSALATEELIIEAKKQRISIVLVQEPYIGAVRRMKDYTGTRVYQHTGVGNHTKAAIVVPDNKIHVTQYPELSSPNMVAISVDTERRKLNLVSVYFEPHPNPLSPHLQTLKQVVEKLGRRTIVGGDVNARNVWWGDRITNERGEEAEATFIAPDWRS</sequence>
<evidence type="ECO:0000313" key="3">
    <source>
        <dbReference type="Proteomes" id="UP000663880"/>
    </source>
</evidence>
<evidence type="ECO:0000313" key="2">
    <source>
        <dbReference type="EMBL" id="CAF4891081.1"/>
    </source>
</evidence>
<accession>A0A821UJD5</accession>
<dbReference type="EMBL" id="CAJOBZ010000031">
    <property type="protein sequence ID" value="CAF4891081.1"/>
    <property type="molecule type" value="Genomic_DNA"/>
</dbReference>
<evidence type="ECO:0000259" key="1">
    <source>
        <dbReference type="Pfam" id="PF14529"/>
    </source>
</evidence>
<proteinExistence type="predicted"/>
<dbReference type="InterPro" id="IPR036691">
    <property type="entry name" value="Endo/exonu/phosph_ase_sf"/>
</dbReference>
<dbReference type="InterPro" id="IPR005135">
    <property type="entry name" value="Endo/exonuclease/phosphatase"/>
</dbReference>